<evidence type="ECO:0000313" key="1">
    <source>
        <dbReference type="EMBL" id="KAJ1135476.1"/>
    </source>
</evidence>
<gene>
    <name evidence="1" type="ORF">NDU88_001915</name>
</gene>
<organism evidence="1 2">
    <name type="scientific">Pleurodeles waltl</name>
    <name type="common">Iberian ribbed newt</name>
    <dbReference type="NCBI Taxonomy" id="8319"/>
    <lineage>
        <taxon>Eukaryota</taxon>
        <taxon>Metazoa</taxon>
        <taxon>Chordata</taxon>
        <taxon>Craniata</taxon>
        <taxon>Vertebrata</taxon>
        <taxon>Euteleostomi</taxon>
        <taxon>Amphibia</taxon>
        <taxon>Batrachia</taxon>
        <taxon>Caudata</taxon>
        <taxon>Salamandroidea</taxon>
        <taxon>Salamandridae</taxon>
        <taxon>Pleurodelinae</taxon>
        <taxon>Pleurodeles</taxon>
    </lineage>
</organism>
<comment type="caution">
    <text evidence="1">The sequence shown here is derived from an EMBL/GenBank/DDBJ whole genome shotgun (WGS) entry which is preliminary data.</text>
</comment>
<evidence type="ECO:0000313" key="2">
    <source>
        <dbReference type="Proteomes" id="UP001066276"/>
    </source>
</evidence>
<protein>
    <submittedName>
        <fullName evidence="1">Uncharacterized protein</fullName>
    </submittedName>
</protein>
<name>A0AAV7Q7C4_PLEWA</name>
<dbReference type="Proteomes" id="UP001066276">
    <property type="component" value="Chromosome 6"/>
</dbReference>
<keyword evidence="2" id="KW-1185">Reference proteome</keyword>
<dbReference type="EMBL" id="JANPWB010000010">
    <property type="protein sequence ID" value="KAJ1135476.1"/>
    <property type="molecule type" value="Genomic_DNA"/>
</dbReference>
<sequence>MRWVDGGLLHQLRLKRQELRVLAKQHTWAYSLASQRRLYDVGKKANKLLVWLDKRVWERSWAREVWSKEGIHCTFNNAIAEASATYYEEVCTSVTRMPGLSEEDRGALDGELTEEEVALAMRGLQLGKAVGPNGLPAEYFRCMGSKIAKHMQAMFQEAWRVGLLPVD</sequence>
<accession>A0AAV7Q7C4</accession>
<reference evidence="1" key="1">
    <citation type="journal article" date="2022" name="bioRxiv">
        <title>Sequencing and chromosome-scale assembly of the giantPleurodeles waltlgenome.</title>
        <authorList>
            <person name="Brown T."/>
            <person name="Elewa A."/>
            <person name="Iarovenko S."/>
            <person name="Subramanian E."/>
            <person name="Araus A.J."/>
            <person name="Petzold A."/>
            <person name="Susuki M."/>
            <person name="Suzuki K.-i.T."/>
            <person name="Hayashi T."/>
            <person name="Toyoda A."/>
            <person name="Oliveira C."/>
            <person name="Osipova E."/>
            <person name="Leigh N.D."/>
            <person name="Simon A."/>
            <person name="Yun M.H."/>
        </authorList>
    </citation>
    <scope>NUCLEOTIDE SEQUENCE</scope>
    <source>
        <strain evidence="1">20211129_DDA</strain>
        <tissue evidence="1">Liver</tissue>
    </source>
</reference>
<proteinExistence type="predicted"/>
<dbReference type="AlphaFoldDB" id="A0AAV7Q7C4"/>